<evidence type="ECO:0000256" key="5">
    <source>
        <dbReference type="ARBA" id="ARBA00020054"/>
    </source>
</evidence>
<dbReference type="InterPro" id="IPR047214">
    <property type="entry name" value="TPP_PDC_IPDC"/>
</dbReference>
<comment type="similarity">
    <text evidence="4 12">Belongs to the TPP enzyme family.</text>
</comment>
<evidence type="ECO:0000256" key="6">
    <source>
        <dbReference type="ARBA" id="ARBA00022723"/>
    </source>
</evidence>
<protein>
    <recommendedName>
        <fullName evidence="5">Alpha-keto-acid decarboxylase</fullName>
    </recommendedName>
</protein>
<dbReference type="GO" id="GO:0000949">
    <property type="term" value="P:aromatic amino acid family catabolic process to alcohol via Ehrlich pathway"/>
    <property type="evidence" value="ECO:0007669"/>
    <property type="project" value="TreeGrafter"/>
</dbReference>
<feature type="domain" description="Thiamine pyrophosphate enzyme central" evidence="13">
    <location>
        <begin position="210"/>
        <end position="323"/>
    </location>
</feature>
<evidence type="ECO:0000259" key="15">
    <source>
        <dbReference type="Pfam" id="PF02776"/>
    </source>
</evidence>
<dbReference type="InterPro" id="IPR029035">
    <property type="entry name" value="DHS-like_NAD/FAD-binding_dom"/>
</dbReference>
<dbReference type="InterPro" id="IPR000399">
    <property type="entry name" value="TPP-bd_CS"/>
</dbReference>
<comment type="cofactor">
    <cofactor evidence="1">
        <name>a metal cation</name>
        <dbReference type="ChEBI" id="CHEBI:25213"/>
    </cofactor>
</comment>
<accession>A0A9X8XAQ1</accession>
<proteinExistence type="inferred from homology"/>
<feature type="binding site" evidence="11">
    <location>
        <position position="474"/>
    </location>
    <ligand>
        <name>Mg(2+)</name>
        <dbReference type="ChEBI" id="CHEBI:18420"/>
    </ligand>
</feature>
<evidence type="ECO:0000256" key="10">
    <source>
        <dbReference type="ARBA" id="ARBA00023239"/>
    </source>
</evidence>
<feature type="binding site" evidence="11">
    <location>
        <position position="445"/>
    </location>
    <ligand>
        <name>Mg(2+)</name>
        <dbReference type="ChEBI" id="CHEBI:18420"/>
    </ligand>
</feature>
<organism evidence="16 17">
    <name type="scientific">Bacillus paranthracis</name>
    <dbReference type="NCBI Taxonomy" id="2026186"/>
    <lineage>
        <taxon>Bacteria</taxon>
        <taxon>Bacillati</taxon>
        <taxon>Bacillota</taxon>
        <taxon>Bacilli</taxon>
        <taxon>Bacillales</taxon>
        <taxon>Bacillaceae</taxon>
        <taxon>Bacillus</taxon>
        <taxon>Bacillus cereus group</taxon>
    </lineage>
</organism>
<evidence type="ECO:0000313" key="16">
    <source>
        <dbReference type="EMBL" id="SME48344.1"/>
    </source>
</evidence>
<dbReference type="Gene3D" id="3.40.50.1220">
    <property type="entry name" value="TPP-binding domain"/>
    <property type="match status" value="1"/>
</dbReference>
<dbReference type="FunFam" id="3.40.50.970:FF:000019">
    <property type="entry name" value="Pyruvate decarboxylase isozyme"/>
    <property type="match status" value="1"/>
</dbReference>
<evidence type="ECO:0000256" key="8">
    <source>
        <dbReference type="ARBA" id="ARBA00022842"/>
    </source>
</evidence>
<evidence type="ECO:0000256" key="7">
    <source>
        <dbReference type="ARBA" id="ARBA00022793"/>
    </source>
</evidence>
<dbReference type="Pfam" id="PF00205">
    <property type="entry name" value="TPP_enzyme_M"/>
    <property type="match status" value="1"/>
</dbReference>
<dbReference type="Proteomes" id="UP000194435">
    <property type="component" value="Unassembled WGS sequence"/>
</dbReference>
<comment type="function">
    <text evidence="3">Decarboxylates branched-chain and aromatic alpha-keto acids to aldehydes.</text>
</comment>
<dbReference type="GO" id="GO:0000287">
    <property type="term" value="F:magnesium ion binding"/>
    <property type="evidence" value="ECO:0007669"/>
    <property type="project" value="InterPro"/>
</dbReference>
<dbReference type="CDD" id="cd07038">
    <property type="entry name" value="TPP_PYR_PDC_IPDC_like"/>
    <property type="match status" value="1"/>
</dbReference>
<comment type="cofactor">
    <cofactor evidence="2">
        <name>thiamine diphosphate</name>
        <dbReference type="ChEBI" id="CHEBI:58937"/>
    </cofactor>
</comment>
<evidence type="ECO:0000256" key="4">
    <source>
        <dbReference type="ARBA" id="ARBA00007812"/>
    </source>
</evidence>
<dbReference type="InterPro" id="IPR029061">
    <property type="entry name" value="THDP-binding"/>
</dbReference>
<feature type="binding site" evidence="11">
    <location>
        <position position="472"/>
    </location>
    <ligand>
        <name>Mg(2+)</name>
        <dbReference type="ChEBI" id="CHEBI:18420"/>
    </ligand>
</feature>
<keyword evidence="9 12" id="KW-0786">Thiamine pyrophosphate</keyword>
<dbReference type="GO" id="GO:0004737">
    <property type="term" value="F:pyruvate decarboxylase activity"/>
    <property type="evidence" value="ECO:0007669"/>
    <property type="project" value="TreeGrafter"/>
</dbReference>
<keyword evidence="8 11" id="KW-0460">Magnesium</keyword>
<evidence type="ECO:0000256" key="9">
    <source>
        <dbReference type="ARBA" id="ARBA00023052"/>
    </source>
</evidence>
<dbReference type="SUPFAM" id="SSF52467">
    <property type="entry name" value="DHS-like NAD/FAD-binding domain"/>
    <property type="match status" value="1"/>
</dbReference>
<dbReference type="InterPro" id="IPR012000">
    <property type="entry name" value="Thiamin_PyroP_enz_cen_dom"/>
</dbReference>
<dbReference type="InterPro" id="IPR012110">
    <property type="entry name" value="PDC/IPDC-like"/>
</dbReference>
<feature type="domain" description="Thiamine pyrophosphate enzyme TPP-binding" evidence="14">
    <location>
        <begin position="410"/>
        <end position="539"/>
    </location>
</feature>
<dbReference type="PROSITE" id="PS00187">
    <property type="entry name" value="TPP_ENZYMES"/>
    <property type="match status" value="1"/>
</dbReference>
<comment type="cofactor">
    <cofactor evidence="11">
        <name>Mg(2+)</name>
        <dbReference type="ChEBI" id="CHEBI:18420"/>
    </cofactor>
    <text evidence="11">Binds 1 Mg(2+) per subunit.</text>
</comment>
<dbReference type="InterPro" id="IPR011766">
    <property type="entry name" value="TPP_enzyme_TPP-bd"/>
</dbReference>
<keyword evidence="10 16" id="KW-0456">Lyase</keyword>
<dbReference type="AlphaFoldDB" id="A0A9X8XAQ1"/>
<evidence type="ECO:0000259" key="13">
    <source>
        <dbReference type="Pfam" id="PF00205"/>
    </source>
</evidence>
<evidence type="ECO:0000256" key="11">
    <source>
        <dbReference type="PIRSR" id="PIRSR036565-2"/>
    </source>
</evidence>
<dbReference type="InterPro" id="IPR047213">
    <property type="entry name" value="TPP_PYR_PDC_IPDC-like"/>
</dbReference>
<dbReference type="Gene3D" id="3.40.50.970">
    <property type="match status" value="2"/>
</dbReference>
<keyword evidence="7" id="KW-0210">Decarboxylase</keyword>
<dbReference type="GO" id="GO:0005829">
    <property type="term" value="C:cytosol"/>
    <property type="evidence" value="ECO:0007669"/>
    <property type="project" value="TreeGrafter"/>
</dbReference>
<dbReference type="CDD" id="cd02005">
    <property type="entry name" value="TPP_PDC_IPDC"/>
    <property type="match status" value="1"/>
</dbReference>
<dbReference type="Pfam" id="PF02776">
    <property type="entry name" value="TPP_enzyme_N"/>
    <property type="match status" value="1"/>
</dbReference>
<keyword evidence="6 11" id="KW-0479">Metal-binding</keyword>
<sequence length="577" mass="64411">MINEDNSGLQRQPSQKTVGQYLFDCLKLEGITEIFGIAGDYNFTLLDTLECYKGIRFIEGRNELNAGYSADGYARIKGMSALITTFGVGELSACNAIAGANSEHVPIIHIVGAPPENDQKEHKLMHHTLMDGNFDVFRNMYEQITAYSAVLTPENAKIEIPAAIQIAKEKKKPVYLVVADDLVTKPIKNRVEPTEERSTSNLKTLHAAVNHVHKLLDRAHRPVILVDVKTMRFGLQAAVQQLADTMNVPVATMMYGKGGFDENHPNYVGMYLGSFGDSEVQSKVENADCIIAIGMVLADTNTASFTAKLNQLITVNIQPDMVKIAEAEYPNVFATDMLLALQNVGYKGQGLVEKMSFPYDQLNTNIDALLIAANYYPRFQQMLKEEDIVVVETGTFYYGMAEVRLPSDVVYIGQGGWQSIGYATPSAFGAIMAVPERRVFLFTGDGALQLTAQEISTMLYYGCKPIIFVLNNDGYTIEKYLNVKTKNQKYNKIPQWSYTKLAEVFGGDALTATVRTYGELDQAIKQAEIESTEKLCIIEMIVKDPMDASRYMKKMRNYMEKQEMQRTQPIVLNRPGR</sequence>
<dbReference type="Pfam" id="PF02775">
    <property type="entry name" value="TPP_enzyme_C"/>
    <property type="match status" value="1"/>
</dbReference>
<evidence type="ECO:0000256" key="3">
    <source>
        <dbReference type="ARBA" id="ARBA00002938"/>
    </source>
</evidence>
<dbReference type="PANTHER" id="PTHR43452:SF30">
    <property type="entry name" value="PYRUVATE DECARBOXYLASE ISOZYME 1-RELATED"/>
    <property type="match status" value="1"/>
</dbReference>
<evidence type="ECO:0000256" key="12">
    <source>
        <dbReference type="RuleBase" id="RU362132"/>
    </source>
</evidence>
<dbReference type="InterPro" id="IPR012001">
    <property type="entry name" value="Thiamin_PyroP_enz_TPP-bd_dom"/>
</dbReference>
<evidence type="ECO:0000256" key="1">
    <source>
        <dbReference type="ARBA" id="ARBA00001920"/>
    </source>
</evidence>
<gene>
    <name evidence="16" type="primary">kdc</name>
    <name evidence="16" type="ORF">BACERE00221_04978</name>
</gene>
<dbReference type="GO" id="GO:0030976">
    <property type="term" value="F:thiamine pyrophosphate binding"/>
    <property type="evidence" value="ECO:0007669"/>
    <property type="project" value="InterPro"/>
</dbReference>
<dbReference type="EMBL" id="FWZC01000094">
    <property type="protein sequence ID" value="SME48344.1"/>
    <property type="molecule type" value="Genomic_DNA"/>
</dbReference>
<name>A0A9X8XAQ1_9BACI</name>
<reference evidence="16 17" key="1">
    <citation type="submission" date="2017-04" db="EMBL/GenBank/DDBJ databases">
        <authorList>
            <person name="Criscuolo A."/>
        </authorList>
    </citation>
    <scope>NUCLEOTIDE SEQUENCE [LARGE SCALE GENOMIC DNA]</scope>
    <source>
        <strain evidence="16">16-00221</strain>
    </source>
</reference>
<evidence type="ECO:0000256" key="2">
    <source>
        <dbReference type="ARBA" id="ARBA00001964"/>
    </source>
</evidence>
<evidence type="ECO:0000313" key="17">
    <source>
        <dbReference type="Proteomes" id="UP000194435"/>
    </source>
</evidence>
<dbReference type="FunFam" id="3.40.50.970:FF:000024">
    <property type="entry name" value="Pyruvate decarboxylase isozyme"/>
    <property type="match status" value="1"/>
</dbReference>
<dbReference type="PANTHER" id="PTHR43452">
    <property type="entry name" value="PYRUVATE DECARBOXYLASE"/>
    <property type="match status" value="1"/>
</dbReference>
<dbReference type="SUPFAM" id="SSF52518">
    <property type="entry name" value="Thiamin diphosphate-binding fold (THDP-binding)"/>
    <property type="match status" value="2"/>
</dbReference>
<evidence type="ECO:0000259" key="14">
    <source>
        <dbReference type="Pfam" id="PF02775"/>
    </source>
</evidence>
<feature type="domain" description="Thiamine pyrophosphate enzyme N-terminal TPP-binding" evidence="15">
    <location>
        <begin position="17"/>
        <end position="125"/>
    </location>
</feature>
<dbReference type="PIRSF" id="PIRSF036565">
    <property type="entry name" value="Pyruvt_ip_decrb"/>
    <property type="match status" value="1"/>
</dbReference>
<comment type="caution">
    <text evidence="16">The sequence shown here is derived from an EMBL/GenBank/DDBJ whole genome shotgun (WGS) entry which is preliminary data.</text>
</comment>